<feature type="transmembrane region" description="Helical" evidence="1">
    <location>
        <begin position="122"/>
        <end position="144"/>
    </location>
</feature>
<protein>
    <submittedName>
        <fullName evidence="2">Uncharacterized protein</fullName>
    </submittedName>
</protein>
<keyword evidence="1" id="KW-0812">Transmembrane</keyword>
<evidence type="ECO:0000313" key="2">
    <source>
        <dbReference type="EMBL" id="KOF84188.1"/>
    </source>
</evidence>
<gene>
    <name evidence="2" type="ORF">OCBIM_22022460mg</name>
</gene>
<organism evidence="2">
    <name type="scientific">Octopus bimaculoides</name>
    <name type="common">California two-spotted octopus</name>
    <dbReference type="NCBI Taxonomy" id="37653"/>
    <lineage>
        <taxon>Eukaryota</taxon>
        <taxon>Metazoa</taxon>
        <taxon>Spiralia</taxon>
        <taxon>Lophotrochozoa</taxon>
        <taxon>Mollusca</taxon>
        <taxon>Cephalopoda</taxon>
        <taxon>Coleoidea</taxon>
        <taxon>Octopodiformes</taxon>
        <taxon>Octopoda</taxon>
        <taxon>Incirrata</taxon>
        <taxon>Octopodidae</taxon>
        <taxon>Octopus</taxon>
    </lineage>
</organism>
<sequence>TPHYLITRFSNTHRPFYFFTPHLSYTPSLPLPLCPSLLPPRQKLSKSNHIPFSLPSSYFSSPIFDFPFSPPSNFYLYYLLFSYPTVFQLIFFSFSSPPLFLTLSATLLLFTQRFLILSLHSFFSFLSLPPFLLCLYLNFSLLPYRF</sequence>
<name>A0A0L8H4J2_OCTBM</name>
<keyword evidence="1" id="KW-0472">Membrane</keyword>
<feature type="transmembrane region" description="Helical" evidence="1">
    <location>
        <begin position="74"/>
        <end position="92"/>
    </location>
</feature>
<feature type="non-terminal residue" evidence="2">
    <location>
        <position position="1"/>
    </location>
</feature>
<proteinExistence type="predicted"/>
<accession>A0A0L8H4J2</accession>
<dbReference type="EMBL" id="KQ419223">
    <property type="protein sequence ID" value="KOF84188.1"/>
    <property type="molecule type" value="Genomic_DNA"/>
</dbReference>
<evidence type="ECO:0000256" key="1">
    <source>
        <dbReference type="SAM" id="Phobius"/>
    </source>
</evidence>
<keyword evidence="1" id="KW-1133">Transmembrane helix</keyword>
<reference evidence="2" key="1">
    <citation type="submission" date="2015-07" db="EMBL/GenBank/DDBJ databases">
        <title>MeaNS - Measles Nucleotide Surveillance Program.</title>
        <authorList>
            <person name="Tran T."/>
            <person name="Druce J."/>
        </authorList>
    </citation>
    <scope>NUCLEOTIDE SEQUENCE</scope>
    <source>
        <strain evidence="2">UCB-OBI-ISO-001</strain>
        <tissue evidence="2">Gonad</tissue>
    </source>
</reference>
<dbReference type="AlphaFoldDB" id="A0A0L8H4J2"/>